<keyword evidence="4" id="KW-1185">Reference proteome</keyword>
<feature type="transmembrane region" description="Helical" evidence="2">
    <location>
        <begin position="132"/>
        <end position="154"/>
    </location>
</feature>
<evidence type="ECO:0000256" key="2">
    <source>
        <dbReference type="SAM" id="Phobius"/>
    </source>
</evidence>
<comment type="caution">
    <text evidence="3">The sequence shown here is derived from an EMBL/GenBank/DDBJ whole genome shotgun (WGS) entry which is preliminary data.</text>
</comment>
<evidence type="ECO:0000313" key="4">
    <source>
        <dbReference type="Proteomes" id="UP000636479"/>
    </source>
</evidence>
<protein>
    <submittedName>
        <fullName evidence="3">Uncharacterized protein</fullName>
    </submittedName>
</protein>
<dbReference type="Proteomes" id="UP000636479">
    <property type="component" value="Unassembled WGS sequence"/>
</dbReference>
<reference evidence="3" key="1">
    <citation type="submission" date="2020-05" db="EMBL/GenBank/DDBJ databases">
        <title>Mycena genomes resolve the evolution of fungal bioluminescence.</title>
        <authorList>
            <person name="Tsai I.J."/>
        </authorList>
    </citation>
    <scope>NUCLEOTIDE SEQUENCE</scope>
    <source>
        <strain evidence="3">171206Taipei</strain>
    </source>
</reference>
<feature type="compositionally biased region" description="Pro residues" evidence="1">
    <location>
        <begin position="77"/>
        <end position="88"/>
    </location>
</feature>
<dbReference type="RefSeq" id="XP_037221550.1">
    <property type="nucleotide sequence ID" value="XM_037361258.1"/>
</dbReference>
<feature type="compositionally biased region" description="Low complexity" evidence="1">
    <location>
        <begin position="57"/>
        <end position="76"/>
    </location>
</feature>
<evidence type="ECO:0000256" key="1">
    <source>
        <dbReference type="SAM" id="MobiDB-lite"/>
    </source>
</evidence>
<dbReference type="GeneID" id="59343774"/>
<keyword evidence="2" id="KW-0472">Membrane</keyword>
<dbReference type="EMBL" id="JACAZF010000004">
    <property type="protein sequence ID" value="KAF7306531.1"/>
    <property type="molecule type" value="Genomic_DNA"/>
</dbReference>
<feature type="compositionally biased region" description="Basic residues" evidence="1">
    <location>
        <begin position="1"/>
        <end position="10"/>
    </location>
</feature>
<proteinExistence type="predicted"/>
<feature type="region of interest" description="Disordered" evidence="1">
    <location>
        <begin position="57"/>
        <end position="95"/>
    </location>
</feature>
<name>A0A8H6SW40_9AGAR</name>
<dbReference type="AlphaFoldDB" id="A0A8H6SW40"/>
<organism evidence="3 4">
    <name type="scientific">Mycena indigotica</name>
    <dbReference type="NCBI Taxonomy" id="2126181"/>
    <lineage>
        <taxon>Eukaryota</taxon>
        <taxon>Fungi</taxon>
        <taxon>Dikarya</taxon>
        <taxon>Basidiomycota</taxon>
        <taxon>Agaricomycotina</taxon>
        <taxon>Agaricomycetes</taxon>
        <taxon>Agaricomycetidae</taxon>
        <taxon>Agaricales</taxon>
        <taxon>Marasmiineae</taxon>
        <taxon>Mycenaceae</taxon>
        <taxon>Mycena</taxon>
    </lineage>
</organism>
<keyword evidence="2" id="KW-1133">Transmembrane helix</keyword>
<keyword evidence="2" id="KW-0812">Transmembrane</keyword>
<accession>A0A8H6SW40</accession>
<feature type="region of interest" description="Disordered" evidence="1">
    <location>
        <begin position="1"/>
        <end position="44"/>
    </location>
</feature>
<gene>
    <name evidence="3" type="ORF">MIND_00444400</name>
</gene>
<dbReference type="OrthoDB" id="10629827at2759"/>
<evidence type="ECO:0000313" key="3">
    <source>
        <dbReference type="EMBL" id="KAF7306531.1"/>
    </source>
</evidence>
<sequence>MHSKYNHHKRDLNVSNLFGGGKSQPAESAASTADPTSSAADNGGLLGALSSLFNRPAPASSSVVSETTTSPPTVTTTPPPAPPPPPPTHSDTLGPVTRTVFSTENFIASSSSASASASSEPDTTSAVQTSKVAAAIVGSLAGILGIAMVVAFFLRRWNRRQRRLARESINFFPEETPNRKSALPFSAQALSPEPKEAYSDTASVSYQYRAATPVYPQEPVYQPVQQPVYSAFPATDSQRVMEDYQVRNAAYGGVH</sequence>
<feature type="compositionally biased region" description="Low complexity" evidence="1">
    <location>
        <begin position="25"/>
        <end position="41"/>
    </location>
</feature>